<keyword evidence="2" id="KW-0269">Exonuclease</keyword>
<keyword evidence="2" id="KW-0540">Nuclease</keyword>
<keyword evidence="2" id="KW-0378">Hydrolase</keyword>
<proteinExistence type="predicted"/>
<dbReference type="Pfam" id="PF12705">
    <property type="entry name" value="PDDEXK_1"/>
    <property type="match status" value="1"/>
</dbReference>
<dbReference type="InterPro" id="IPR038726">
    <property type="entry name" value="PDDEXK_AddAB-type"/>
</dbReference>
<evidence type="ECO:0000313" key="3">
    <source>
        <dbReference type="Proteomes" id="UP000222598"/>
    </source>
</evidence>
<dbReference type="EMBL" id="MF472895">
    <property type="protein sequence ID" value="ASZ75503.1"/>
    <property type="molecule type" value="Genomic_DNA"/>
</dbReference>
<evidence type="ECO:0000259" key="1">
    <source>
        <dbReference type="Pfam" id="PF12705"/>
    </source>
</evidence>
<dbReference type="InterPro" id="IPR011604">
    <property type="entry name" value="PDDEXK-like_dom_sf"/>
</dbReference>
<dbReference type="KEGG" id="vg:64872031"/>
<protein>
    <submittedName>
        <fullName evidence="2">Cas4 exonuclease</fullName>
    </submittedName>
</protein>
<gene>
    <name evidence="2" type="primary">67</name>
    <name evidence="2" type="ORF">PBI_KIMONA_67</name>
</gene>
<accession>A0A249XU24</accession>
<dbReference type="InterPro" id="IPR011335">
    <property type="entry name" value="Restrct_endonuc-II-like"/>
</dbReference>
<dbReference type="GO" id="GO:0004527">
    <property type="term" value="F:exonuclease activity"/>
    <property type="evidence" value="ECO:0007669"/>
    <property type="project" value="UniProtKB-KW"/>
</dbReference>
<keyword evidence="3" id="KW-1185">Reference proteome</keyword>
<dbReference type="Gene3D" id="3.90.320.10">
    <property type="match status" value="1"/>
</dbReference>
<dbReference type="Proteomes" id="UP000222598">
    <property type="component" value="Segment"/>
</dbReference>
<name>A0A249XU24_9CAUD</name>
<dbReference type="SUPFAM" id="SSF52980">
    <property type="entry name" value="Restriction endonuclease-like"/>
    <property type="match status" value="1"/>
</dbReference>
<reference evidence="3" key="1">
    <citation type="submission" date="2017-07" db="EMBL/GenBank/DDBJ databases">
        <authorList>
            <person name="Sun Z.S."/>
            <person name="Albrecht U."/>
            <person name="Echele G."/>
            <person name="Lee C.C."/>
        </authorList>
    </citation>
    <scope>NUCLEOTIDE SEQUENCE [LARGE SCALE GENOMIC DNA]</scope>
</reference>
<dbReference type="RefSeq" id="YP_010062366.1">
    <property type="nucleotide sequence ID" value="NC_054793.1"/>
</dbReference>
<feature type="domain" description="PD-(D/E)XK endonuclease-like" evidence="1">
    <location>
        <begin position="10"/>
        <end position="263"/>
    </location>
</feature>
<sequence length="267" mass="30388">MTDTLVKYRSVSQLKQYEQCPFAYKLARIDRKWKRPAAWTAQGSAVHAAIEAWERSGRTMSLEAMQAVFRESYKEHINEACAITPNFEWWFASGPYKGRQDIARRMDIGLEQCARYIEWATDHTEERIWVTPGGKPAIELPFDIELGGVQVRGYIDAVVVVEGRRGPELVVRDHKTGNQPGDDFQLGVYKVALKVQYGVDAPKGDYWMGKSGKATYPYNLDHWTVETVTEKFQELEAKVTAGEFPPRPDSDTCRFCDVSYDCPFAIG</sequence>
<evidence type="ECO:0000313" key="2">
    <source>
        <dbReference type="EMBL" id="ASZ75503.1"/>
    </source>
</evidence>
<dbReference type="GeneID" id="64872031"/>
<organism evidence="2 3">
    <name type="scientific">Mycobacterium phage Kimona</name>
    <dbReference type="NCBI Taxonomy" id="2024295"/>
    <lineage>
        <taxon>Viruses</taxon>
        <taxon>Duplodnaviria</taxon>
        <taxon>Heunggongvirae</taxon>
        <taxon>Uroviricota</taxon>
        <taxon>Caudoviricetes</taxon>
        <taxon>Kimonavirus</taxon>
        <taxon>Kimonavirus kimona</taxon>
    </lineage>
</organism>